<reference evidence="6" key="1">
    <citation type="journal article" date="2021" name="PeerJ">
        <title>Extensive microbial diversity within the chicken gut microbiome revealed by metagenomics and culture.</title>
        <authorList>
            <person name="Gilroy R."/>
            <person name="Ravi A."/>
            <person name="Getino M."/>
            <person name="Pursley I."/>
            <person name="Horton D.L."/>
            <person name="Alikhan N.F."/>
            <person name="Baker D."/>
            <person name="Gharbi K."/>
            <person name="Hall N."/>
            <person name="Watson M."/>
            <person name="Adriaenssens E.M."/>
            <person name="Foster-Nyarko E."/>
            <person name="Jarju S."/>
            <person name="Secka A."/>
            <person name="Antonio M."/>
            <person name="Oren A."/>
            <person name="Chaudhuri R.R."/>
            <person name="La Ragione R."/>
            <person name="Hildebrand F."/>
            <person name="Pallen M.J."/>
        </authorList>
    </citation>
    <scope>NUCLEOTIDE SEQUENCE</scope>
    <source>
        <strain evidence="6">2189</strain>
    </source>
</reference>
<dbReference type="InterPro" id="IPR036881">
    <property type="entry name" value="Glyco_hydro_3_C_sf"/>
</dbReference>
<evidence type="ECO:0000313" key="6">
    <source>
        <dbReference type="EMBL" id="HIX51115.1"/>
    </source>
</evidence>
<comment type="similarity">
    <text evidence="1 4">Belongs to the glycosyl hydrolase 3 family.</text>
</comment>
<evidence type="ECO:0000313" key="7">
    <source>
        <dbReference type="Proteomes" id="UP000886847"/>
    </source>
</evidence>
<accession>A0A9D2AV67</accession>
<dbReference type="InterPro" id="IPR017853">
    <property type="entry name" value="GH"/>
</dbReference>
<dbReference type="InterPro" id="IPR026891">
    <property type="entry name" value="Fn3-like"/>
</dbReference>
<dbReference type="PANTHER" id="PTHR42715:SF10">
    <property type="entry name" value="BETA-GLUCOSIDASE"/>
    <property type="match status" value="1"/>
</dbReference>
<keyword evidence="3" id="KW-0119">Carbohydrate metabolism</keyword>
<dbReference type="Gene3D" id="3.40.50.1700">
    <property type="entry name" value="Glycoside hydrolase family 3 C-terminal domain"/>
    <property type="match status" value="1"/>
</dbReference>
<dbReference type="Pfam" id="PF00933">
    <property type="entry name" value="Glyco_hydro_3"/>
    <property type="match status" value="1"/>
</dbReference>
<dbReference type="SMART" id="SM01217">
    <property type="entry name" value="Fn3_like"/>
    <property type="match status" value="1"/>
</dbReference>
<dbReference type="AlphaFoldDB" id="A0A9D2AV67"/>
<dbReference type="InterPro" id="IPR036962">
    <property type="entry name" value="Glyco_hydro_3_N_sf"/>
</dbReference>
<name>A0A9D2AV67_9FIRM</name>
<dbReference type="Pfam" id="PF14310">
    <property type="entry name" value="Fn3-like"/>
    <property type="match status" value="1"/>
</dbReference>
<dbReference type="SUPFAM" id="SSF52279">
    <property type="entry name" value="Beta-D-glucan exohydrolase, C-terminal domain"/>
    <property type="match status" value="1"/>
</dbReference>
<dbReference type="InterPro" id="IPR050288">
    <property type="entry name" value="Cellulose_deg_GH3"/>
</dbReference>
<evidence type="ECO:0000256" key="1">
    <source>
        <dbReference type="ARBA" id="ARBA00005336"/>
    </source>
</evidence>
<dbReference type="PROSITE" id="PS00775">
    <property type="entry name" value="GLYCOSYL_HYDROL_F3"/>
    <property type="match status" value="1"/>
</dbReference>
<dbReference type="Gene3D" id="3.20.20.300">
    <property type="entry name" value="Glycoside hydrolase, family 3, N-terminal domain"/>
    <property type="match status" value="1"/>
</dbReference>
<dbReference type="EMBL" id="DXEW01000036">
    <property type="protein sequence ID" value="HIX51115.1"/>
    <property type="molecule type" value="Genomic_DNA"/>
</dbReference>
<feature type="domain" description="Fibronectin type III-like" evidence="5">
    <location>
        <begin position="573"/>
        <end position="643"/>
    </location>
</feature>
<dbReference type="InterPro" id="IPR001764">
    <property type="entry name" value="Glyco_hydro_3_N"/>
</dbReference>
<dbReference type="InterPro" id="IPR002772">
    <property type="entry name" value="Glyco_hydro_3_C"/>
</dbReference>
<dbReference type="Pfam" id="PF01915">
    <property type="entry name" value="Glyco_hydro_3_C"/>
    <property type="match status" value="1"/>
</dbReference>
<dbReference type="PRINTS" id="PR00133">
    <property type="entry name" value="GLHYDRLASE3"/>
</dbReference>
<keyword evidence="4" id="KW-0326">Glycosidase</keyword>
<dbReference type="Proteomes" id="UP000886847">
    <property type="component" value="Unassembled WGS sequence"/>
</dbReference>
<dbReference type="InterPro" id="IPR019800">
    <property type="entry name" value="Glyco_hydro_3_AS"/>
</dbReference>
<reference evidence="6" key="2">
    <citation type="submission" date="2021-04" db="EMBL/GenBank/DDBJ databases">
        <authorList>
            <person name="Gilroy R."/>
        </authorList>
    </citation>
    <scope>NUCLEOTIDE SEQUENCE</scope>
    <source>
        <strain evidence="6">2189</strain>
    </source>
</reference>
<proteinExistence type="inferred from homology"/>
<dbReference type="InterPro" id="IPR013783">
    <property type="entry name" value="Ig-like_fold"/>
</dbReference>
<dbReference type="Gene3D" id="2.60.40.10">
    <property type="entry name" value="Immunoglobulins"/>
    <property type="match status" value="1"/>
</dbReference>
<comment type="caution">
    <text evidence="6">The sequence shown here is derived from an EMBL/GenBank/DDBJ whole genome shotgun (WGS) entry which is preliminary data.</text>
</comment>
<sequence>MDIGTLLAALSTEEKAALVSGTDFMYTNPVPRLGIPSLRMSDGPHGLRVQGEGGDNGVTGSFPATAFPTAAALACGWDEENARKVGRAIGKEAHKYGVHVVLGPGANIKRSPTAGRNFEYFSEDPYLAGKLAAAEVEGIQSEGVAACVKHFALNNAENFRFMGDSVADMRAMREIYLKVFEIVVRKSRPAAMMCAYNKINGEYCSQNKWLLTDVLRKEWGFDGLVMTDWGAMHDRLASLRAGLDLEMPGDTAVCRRQILDGIKDGSLSMEDVDKAAANVLRMVEKYAKQQEDDCDFAANDRLAREVAADCAVLLKNDGILPLSEEEELFVCGDLFEKMRYQGAGSSMINPIKLTTPKQAFDDMGVKYTFARGYAENETAAEQTYIDEALALAAPFPKAVVFAGLTDYVESEGADRESMQLPANQLALIEALCRAGKQVAVVLFGGSPVELPFAEEVNALLNMVLPGQSGGAACVDLLFGRAEPAGRLAETWPLTYADVPCAESFAKTANEVYKEGVFVGYRYYTTAEKKVRYPFGYGLSYTKFEYSHPSVTSDGEKITVRCTVKNAGNRPGAAVVQVYAGLPGSAIFRPLRELKAFKKLRLAAGQSAAAELSFPLSDLAVWNVKEGRFAVEGGEYAVEICTDCCTPVFSQKIAAAGESLAGVYAEEVNAAYRGCRIAVTDELFERMSGQAIPPLPPKKPITMDSRFSDLAEAGLMGKILHGAVLSVASGQMKRAKKLPAGPERDNKVKGAMFLRRILESNSLTSMTMCAGSSCPYNFAQGFMHLANGHLWKGIKCFCTNIQVPKLPKEKEDNK</sequence>
<evidence type="ECO:0000256" key="2">
    <source>
        <dbReference type="ARBA" id="ARBA00022801"/>
    </source>
</evidence>
<evidence type="ECO:0000259" key="5">
    <source>
        <dbReference type="SMART" id="SM01217"/>
    </source>
</evidence>
<keyword evidence="2 4" id="KW-0378">Hydrolase</keyword>
<evidence type="ECO:0000256" key="3">
    <source>
        <dbReference type="ARBA" id="ARBA00023277"/>
    </source>
</evidence>
<organism evidence="6 7">
    <name type="scientific">Candidatus Borkfalkia faecavium</name>
    <dbReference type="NCBI Taxonomy" id="2838508"/>
    <lineage>
        <taxon>Bacteria</taxon>
        <taxon>Bacillati</taxon>
        <taxon>Bacillota</taxon>
        <taxon>Clostridia</taxon>
        <taxon>Christensenellales</taxon>
        <taxon>Christensenellaceae</taxon>
        <taxon>Candidatus Borkfalkia</taxon>
    </lineage>
</organism>
<dbReference type="SUPFAM" id="SSF51445">
    <property type="entry name" value="(Trans)glycosidases"/>
    <property type="match status" value="1"/>
</dbReference>
<dbReference type="PANTHER" id="PTHR42715">
    <property type="entry name" value="BETA-GLUCOSIDASE"/>
    <property type="match status" value="1"/>
</dbReference>
<gene>
    <name evidence="6" type="ORF">H9851_07545</name>
</gene>
<protein>
    <submittedName>
        <fullName evidence="6">Glycoside hydrolase family 3 C-terminal domain-containing protein</fullName>
    </submittedName>
</protein>
<evidence type="ECO:0000256" key="4">
    <source>
        <dbReference type="RuleBase" id="RU361161"/>
    </source>
</evidence>
<dbReference type="GO" id="GO:0004553">
    <property type="term" value="F:hydrolase activity, hydrolyzing O-glycosyl compounds"/>
    <property type="evidence" value="ECO:0007669"/>
    <property type="project" value="InterPro"/>
</dbReference>
<dbReference type="GO" id="GO:0005975">
    <property type="term" value="P:carbohydrate metabolic process"/>
    <property type="evidence" value="ECO:0007669"/>
    <property type="project" value="InterPro"/>
</dbReference>